<dbReference type="InterPro" id="IPR006600">
    <property type="entry name" value="HTH_CenpB_DNA-bd_dom"/>
</dbReference>
<dbReference type="SUPFAM" id="SSF57903">
    <property type="entry name" value="FYVE/PHD zinc finger"/>
    <property type="match status" value="1"/>
</dbReference>
<dbReference type="CDD" id="cd15517">
    <property type="entry name" value="PHD_TCF19_like"/>
    <property type="match status" value="1"/>
</dbReference>
<dbReference type="Proteomes" id="UP000504635">
    <property type="component" value="Unplaced"/>
</dbReference>
<evidence type="ECO:0000256" key="1">
    <source>
        <dbReference type="ARBA" id="ARBA00004123"/>
    </source>
</evidence>
<dbReference type="OrthoDB" id="10031330at2759"/>
<dbReference type="InterPro" id="IPR004875">
    <property type="entry name" value="DDE_SF_endonuclease_dom"/>
</dbReference>
<dbReference type="InterPro" id="IPR013083">
    <property type="entry name" value="Znf_RING/FYVE/PHD"/>
</dbReference>
<proteinExistence type="predicted"/>
<dbReference type="PROSITE" id="PS01359">
    <property type="entry name" value="ZF_PHD_1"/>
    <property type="match status" value="1"/>
</dbReference>
<dbReference type="InterPro" id="IPR011011">
    <property type="entry name" value="Znf_FYVE_PHD"/>
</dbReference>
<dbReference type="SMART" id="SM00674">
    <property type="entry name" value="CENPB"/>
    <property type="match status" value="1"/>
</dbReference>
<evidence type="ECO:0000313" key="10">
    <source>
        <dbReference type="Proteomes" id="UP000504635"/>
    </source>
</evidence>
<dbReference type="GeneID" id="115890938"/>
<dbReference type="PANTHER" id="PTHR19303">
    <property type="entry name" value="TRANSPOSON"/>
    <property type="match status" value="1"/>
</dbReference>
<sequence>MSTNKKKYTTYSKENLQRALDAIKQGVPCATASKEFNVPRTTLIGKIKGIYPEECKSGAATVLTSDEENLLEKWMINMGAMGFPITKDQLLDSVALLVNKLKRPNKFSDGRPGRHWLEGFLKRHPVISERMTQNISSSRASITKEKIKNWFHEIDEYFSSVGLNIQDPKRIFNTDESAFFLSPKGSSVLVKKGSKFVHDRSGDDKDCLTVLITGNAAGTLAPPMVMYPYERIPKHIVLKVPKTWAIGKPPSGWMTSESFYEYVTNLFYPFLIAEKIEFPVILYLDGHKSHVTLPLTEFCREKQIVLISLLPNSTHILQPLDVGLFRPLKLSWKKEVQKFKMKNGSYKALNRENFASVLNEAINSMTNLEVILKNAFKSCGLFPFDSSNINYSKLLLKGKKPETVAQNVISEASENHEIIGHLQFLESYINPGTLNKFKDHMGSENWTGESDDKNLYLIWHKICKDTRKQQTLPQLTANNVIIEFEDGFVMESQWEEEIIQEMASECEVVVEKDNVALETEFLNDGITITNETMPKRNGEYLSENQQVQISEENVTENQQANKTTPYINGDRLLENQYDVQLKELSSEISKKKIPDEDEVTPEKNRGSLSEQNDSFSNILPDVSIPTPFKTSLFWPEPSSTKKTNIKRKVKIPSVGTSDAWREYYIKKENLQKKAIEEKEDRKRKRQENKILREEERKTNTTIRKKRTKKNTKANIENNGSEREQRNNLNSVKEKCRNCSEELNSDLDEEEEVRHIGCDNCPNWFHFKCINAENKNYTEVATAYFKCDLC</sequence>
<dbReference type="SUPFAM" id="SSF46689">
    <property type="entry name" value="Homeodomain-like"/>
    <property type="match status" value="1"/>
</dbReference>
<keyword evidence="5" id="KW-0238">DNA-binding</keyword>
<dbReference type="InterPro" id="IPR019786">
    <property type="entry name" value="Zinc_finger_PHD-type_CS"/>
</dbReference>
<evidence type="ECO:0000256" key="6">
    <source>
        <dbReference type="PROSITE-ProRule" id="PRU00146"/>
    </source>
</evidence>
<evidence type="ECO:0000259" key="9">
    <source>
        <dbReference type="PROSITE" id="PS51253"/>
    </source>
</evidence>
<evidence type="ECO:0000256" key="4">
    <source>
        <dbReference type="ARBA" id="ARBA00022833"/>
    </source>
</evidence>
<gene>
    <name evidence="11" type="primary">LOC115890938</name>
</gene>
<protein>
    <submittedName>
        <fullName evidence="11">Uncharacterized protein LOC115890938</fullName>
    </submittedName>
</protein>
<keyword evidence="10" id="KW-1185">Reference proteome</keyword>
<feature type="domain" description="HTH CENPB-type" evidence="9">
    <location>
        <begin position="55"/>
        <end position="130"/>
    </location>
</feature>
<dbReference type="InterPro" id="IPR019787">
    <property type="entry name" value="Znf_PHD-finger"/>
</dbReference>
<feature type="compositionally biased region" description="Basic and acidic residues" evidence="7">
    <location>
        <begin position="588"/>
        <end position="605"/>
    </location>
</feature>
<accession>A0A6J2YV50</accession>
<dbReference type="InParanoid" id="A0A6J2YV50"/>
<dbReference type="PROSITE" id="PS50016">
    <property type="entry name" value="ZF_PHD_2"/>
    <property type="match status" value="1"/>
</dbReference>
<comment type="subcellular location">
    <subcellularLocation>
        <location evidence="1">Nucleus</location>
    </subcellularLocation>
</comment>
<dbReference type="KEGG" id="soy:115890938"/>
<dbReference type="GO" id="GO:0003677">
    <property type="term" value="F:DNA binding"/>
    <property type="evidence" value="ECO:0007669"/>
    <property type="project" value="UniProtKB-KW"/>
</dbReference>
<evidence type="ECO:0000313" key="11">
    <source>
        <dbReference type="RefSeq" id="XP_030767162.1"/>
    </source>
</evidence>
<dbReference type="GO" id="GO:0008270">
    <property type="term" value="F:zinc ion binding"/>
    <property type="evidence" value="ECO:0007669"/>
    <property type="project" value="UniProtKB-KW"/>
</dbReference>
<dbReference type="GO" id="GO:0005634">
    <property type="term" value="C:nucleus"/>
    <property type="evidence" value="ECO:0007669"/>
    <property type="project" value="UniProtKB-SubCell"/>
</dbReference>
<feature type="domain" description="PHD-type" evidence="8">
    <location>
        <begin position="732"/>
        <end position="789"/>
    </location>
</feature>
<organism evidence="10 11">
    <name type="scientific">Sitophilus oryzae</name>
    <name type="common">Rice weevil</name>
    <name type="synonym">Curculio oryzae</name>
    <dbReference type="NCBI Taxonomy" id="7048"/>
    <lineage>
        <taxon>Eukaryota</taxon>
        <taxon>Metazoa</taxon>
        <taxon>Ecdysozoa</taxon>
        <taxon>Arthropoda</taxon>
        <taxon>Hexapoda</taxon>
        <taxon>Insecta</taxon>
        <taxon>Pterygota</taxon>
        <taxon>Neoptera</taxon>
        <taxon>Endopterygota</taxon>
        <taxon>Coleoptera</taxon>
        <taxon>Polyphaga</taxon>
        <taxon>Cucujiformia</taxon>
        <taxon>Curculionidae</taxon>
        <taxon>Dryophthorinae</taxon>
        <taxon>Sitophilus</taxon>
    </lineage>
</organism>
<dbReference type="Gene3D" id="3.30.40.10">
    <property type="entry name" value="Zinc/RING finger domain, C3HC4 (zinc finger)"/>
    <property type="match status" value="1"/>
</dbReference>
<feature type="compositionally biased region" description="Basic residues" evidence="7">
    <location>
        <begin position="702"/>
        <end position="711"/>
    </location>
</feature>
<dbReference type="InterPro" id="IPR036397">
    <property type="entry name" value="RNaseH_sf"/>
</dbReference>
<dbReference type="Gene3D" id="3.30.420.10">
    <property type="entry name" value="Ribonuclease H-like superfamily/Ribonuclease H"/>
    <property type="match status" value="1"/>
</dbReference>
<dbReference type="PANTHER" id="PTHR19303:SF74">
    <property type="entry name" value="POGO TRANSPOSABLE ELEMENT WITH KRAB DOMAIN"/>
    <property type="match status" value="1"/>
</dbReference>
<dbReference type="Pfam" id="PF03221">
    <property type="entry name" value="HTH_Tnp_Tc5"/>
    <property type="match status" value="1"/>
</dbReference>
<evidence type="ECO:0000256" key="3">
    <source>
        <dbReference type="ARBA" id="ARBA00022771"/>
    </source>
</evidence>
<evidence type="ECO:0000256" key="5">
    <source>
        <dbReference type="ARBA" id="ARBA00023125"/>
    </source>
</evidence>
<dbReference type="InterPro" id="IPR009057">
    <property type="entry name" value="Homeodomain-like_sf"/>
</dbReference>
<name>A0A6J2YV50_SITOR</name>
<keyword evidence="4" id="KW-0862">Zinc</keyword>
<dbReference type="Gene3D" id="1.10.10.60">
    <property type="entry name" value="Homeodomain-like"/>
    <property type="match status" value="1"/>
</dbReference>
<feature type="region of interest" description="Disordered" evidence="7">
    <location>
        <begin position="588"/>
        <end position="621"/>
    </location>
</feature>
<dbReference type="InterPro" id="IPR050863">
    <property type="entry name" value="CenT-Element_Derived"/>
</dbReference>
<evidence type="ECO:0000256" key="2">
    <source>
        <dbReference type="ARBA" id="ARBA00022723"/>
    </source>
</evidence>
<keyword evidence="3 6" id="KW-0863">Zinc-finger</keyword>
<dbReference type="Pfam" id="PF03184">
    <property type="entry name" value="DDE_1"/>
    <property type="match status" value="1"/>
</dbReference>
<keyword evidence="2" id="KW-0479">Metal-binding</keyword>
<reference evidence="11" key="1">
    <citation type="submission" date="2025-08" db="UniProtKB">
        <authorList>
            <consortium name="RefSeq"/>
        </authorList>
    </citation>
    <scope>IDENTIFICATION</scope>
    <source>
        <tissue evidence="11">Gonads</tissue>
    </source>
</reference>
<feature type="compositionally biased region" description="Polar residues" evidence="7">
    <location>
        <begin position="606"/>
        <end position="617"/>
    </location>
</feature>
<evidence type="ECO:0000256" key="7">
    <source>
        <dbReference type="SAM" id="MobiDB-lite"/>
    </source>
</evidence>
<feature type="compositionally biased region" description="Basic and acidic residues" evidence="7">
    <location>
        <begin position="687"/>
        <end position="698"/>
    </location>
</feature>
<dbReference type="RefSeq" id="XP_030767162.1">
    <property type="nucleotide sequence ID" value="XM_030911302.1"/>
</dbReference>
<dbReference type="AlphaFoldDB" id="A0A6J2YV50"/>
<feature type="region of interest" description="Disordered" evidence="7">
    <location>
        <begin position="676"/>
        <end position="727"/>
    </location>
</feature>
<evidence type="ECO:0000259" key="8">
    <source>
        <dbReference type="PROSITE" id="PS50016"/>
    </source>
</evidence>
<dbReference type="PROSITE" id="PS51253">
    <property type="entry name" value="HTH_CENPB"/>
    <property type="match status" value="1"/>
</dbReference>